<feature type="compositionally biased region" description="Low complexity" evidence="1">
    <location>
        <begin position="1"/>
        <end position="58"/>
    </location>
</feature>
<sequence length="131" mass="13728">MPAQNNNNNAGSTSAGNNANNTNAGTNAGNNNNDAGSTNAGNNTAGNDNAGNTGNSNGVDNADNTNGWGNARRVILTLSRIDRVIIYDTRTRGITQTPLSARRRLRPRNVSTPLRDNKVVRRRRGGRGGAA</sequence>
<comment type="caution">
    <text evidence="2">The sequence shown here is derived from an EMBL/GenBank/DDBJ whole genome shotgun (WGS) entry which is preliminary data.</text>
</comment>
<evidence type="ECO:0000313" key="3">
    <source>
        <dbReference type="Proteomes" id="UP000024533"/>
    </source>
</evidence>
<organism evidence="2 3">
    <name type="scientific">Trichophyton interdigitale (strain MR816)</name>
    <dbReference type="NCBI Taxonomy" id="1215338"/>
    <lineage>
        <taxon>Eukaryota</taxon>
        <taxon>Fungi</taxon>
        <taxon>Dikarya</taxon>
        <taxon>Ascomycota</taxon>
        <taxon>Pezizomycotina</taxon>
        <taxon>Eurotiomycetes</taxon>
        <taxon>Eurotiomycetidae</taxon>
        <taxon>Onygenales</taxon>
        <taxon>Arthrodermataceae</taxon>
        <taxon>Trichophyton</taxon>
    </lineage>
</organism>
<dbReference type="HOGENOM" id="CLU_1929098_0_0_1"/>
<dbReference type="AlphaFoldDB" id="A0A059IZE0"/>
<evidence type="ECO:0000313" key="2">
    <source>
        <dbReference type="EMBL" id="KDB20991.1"/>
    </source>
</evidence>
<evidence type="ECO:0000256" key="1">
    <source>
        <dbReference type="SAM" id="MobiDB-lite"/>
    </source>
</evidence>
<gene>
    <name evidence="2" type="ORF">H109_07070</name>
</gene>
<accession>A0A059IZE0</accession>
<reference evidence="2 3" key="1">
    <citation type="submission" date="2014-02" db="EMBL/GenBank/DDBJ databases">
        <title>The Genome Sequence of Trichophyton interdigitale MR816.</title>
        <authorList>
            <consortium name="The Broad Institute Genomics Platform"/>
            <person name="Cuomo C.A."/>
            <person name="White T.C."/>
            <person name="Graser Y."/>
            <person name="Martinez-Rossi N."/>
            <person name="Heitman J."/>
            <person name="Young S.K."/>
            <person name="Zeng Q."/>
            <person name="Gargeya S."/>
            <person name="Abouelleil A."/>
            <person name="Alvarado L."/>
            <person name="Chapman S.B."/>
            <person name="Gainer-Dewar J."/>
            <person name="Goldberg J."/>
            <person name="Griggs A."/>
            <person name="Gujja S."/>
            <person name="Hansen M."/>
            <person name="Howarth C."/>
            <person name="Imamovic A."/>
            <person name="Larimer J."/>
            <person name="Martinez D."/>
            <person name="Murphy C."/>
            <person name="Pearson M.D."/>
            <person name="Persinoti G."/>
            <person name="Poon T."/>
            <person name="Priest M."/>
            <person name="Roberts A.D."/>
            <person name="Saif S."/>
            <person name="Shea T.D."/>
            <person name="Sykes S.N."/>
            <person name="Wortman J."/>
            <person name="Nusbaum C."/>
            <person name="Birren B."/>
        </authorList>
    </citation>
    <scope>NUCLEOTIDE SEQUENCE [LARGE SCALE GENOMIC DNA]</scope>
    <source>
        <strain evidence="2 3">MR816</strain>
    </source>
</reference>
<dbReference type="OrthoDB" id="10519310at2759"/>
<proteinExistence type="predicted"/>
<feature type="region of interest" description="Disordered" evidence="1">
    <location>
        <begin position="1"/>
        <end position="68"/>
    </location>
</feature>
<dbReference type="EMBL" id="AOKY01000638">
    <property type="protein sequence ID" value="KDB20991.1"/>
    <property type="molecule type" value="Genomic_DNA"/>
</dbReference>
<protein>
    <submittedName>
        <fullName evidence="2">Uncharacterized protein</fullName>
    </submittedName>
</protein>
<name>A0A059IZE0_TRIIM</name>
<dbReference type="Proteomes" id="UP000024533">
    <property type="component" value="Unassembled WGS sequence"/>
</dbReference>
<keyword evidence="3" id="KW-1185">Reference proteome</keyword>